<comment type="caution">
    <text evidence="4">The sequence shown here is derived from an EMBL/GenBank/DDBJ whole genome shotgun (WGS) entry which is preliminary data.</text>
</comment>
<dbReference type="SMART" id="SM00448">
    <property type="entry name" value="REC"/>
    <property type="match status" value="1"/>
</dbReference>
<dbReference type="InterPro" id="IPR036457">
    <property type="entry name" value="PPM-type-like_dom_sf"/>
</dbReference>
<dbReference type="SMART" id="SM00331">
    <property type="entry name" value="PP2C_SIG"/>
    <property type="match status" value="1"/>
</dbReference>
<keyword evidence="2" id="KW-0597">Phosphoprotein</keyword>
<dbReference type="PANTHER" id="PTHR43156">
    <property type="entry name" value="STAGE II SPORULATION PROTEIN E-RELATED"/>
    <property type="match status" value="1"/>
</dbReference>
<dbReference type="SUPFAM" id="SSF52172">
    <property type="entry name" value="CheY-like"/>
    <property type="match status" value="1"/>
</dbReference>
<accession>A0A327YLS3</accession>
<dbReference type="CDD" id="cd17574">
    <property type="entry name" value="REC_OmpR"/>
    <property type="match status" value="1"/>
</dbReference>
<dbReference type="AlphaFoldDB" id="A0A327YLS3"/>
<dbReference type="InterPro" id="IPR001932">
    <property type="entry name" value="PPM-type_phosphatase-like_dom"/>
</dbReference>
<dbReference type="EMBL" id="QLMG01000004">
    <property type="protein sequence ID" value="RAK21451.1"/>
    <property type="molecule type" value="Genomic_DNA"/>
</dbReference>
<dbReference type="Proteomes" id="UP000249165">
    <property type="component" value="Unassembled WGS sequence"/>
</dbReference>
<dbReference type="InterPro" id="IPR011006">
    <property type="entry name" value="CheY-like_superfamily"/>
</dbReference>
<organism evidence="4 5">
    <name type="scientific">Salipiger aestuarii</name>
    <dbReference type="NCBI Taxonomy" id="568098"/>
    <lineage>
        <taxon>Bacteria</taxon>
        <taxon>Pseudomonadati</taxon>
        <taxon>Pseudomonadota</taxon>
        <taxon>Alphaproteobacteria</taxon>
        <taxon>Rhodobacterales</taxon>
        <taxon>Roseobacteraceae</taxon>
        <taxon>Salipiger</taxon>
    </lineage>
</organism>
<dbReference type="GO" id="GO:0016791">
    <property type="term" value="F:phosphatase activity"/>
    <property type="evidence" value="ECO:0007669"/>
    <property type="project" value="TreeGrafter"/>
</dbReference>
<sequence>MVDDSVVQLKILSAMLNRWGFEVWQAESAEAALELCETVVPDAVLSDWMMPGMDGLEFCRRFRKLRRDNYGYFILLTSKSEKGEIAAGLDAGADDFLTKPVNSDELRARINAGARILEMERKLTDTLAELRGACDAIDRDLRQARTIQEALVPRRFHDYGPARVSLLLKPCGHVGGDLVGFFSPNQFGLGVYSIDVSGHGITSALMTARVAGYLGGDFPDQNIALERRFEHLVAFCPPEEVARRLNARLSADPGVAEYLTMGYAVIDFATGSVKMVQAGHPPPLLIRANGEVEFMGCGGLPIGLLSDVEYDRIEFDMRPGDRLLIYSDGFSEARLKSGQMLDQGGLAELVGQCLVGQGADAQGTEFLDDLFWRLSQLARDGVPLEDDISAALLEFDGPDDAQTA</sequence>
<proteinExistence type="predicted"/>
<evidence type="ECO:0000313" key="4">
    <source>
        <dbReference type="EMBL" id="RAK21451.1"/>
    </source>
</evidence>
<dbReference type="GO" id="GO:0000160">
    <property type="term" value="P:phosphorelay signal transduction system"/>
    <property type="evidence" value="ECO:0007669"/>
    <property type="project" value="InterPro"/>
</dbReference>
<dbReference type="Gene3D" id="3.40.50.2300">
    <property type="match status" value="1"/>
</dbReference>
<keyword evidence="5" id="KW-1185">Reference proteome</keyword>
<evidence type="ECO:0000259" key="3">
    <source>
        <dbReference type="PROSITE" id="PS50110"/>
    </source>
</evidence>
<dbReference type="InterPro" id="IPR001789">
    <property type="entry name" value="Sig_transdc_resp-reg_receiver"/>
</dbReference>
<keyword evidence="1" id="KW-0378">Hydrolase</keyword>
<protein>
    <submittedName>
        <fullName evidence="4">Sigma-B regulation protein RsbU (Phosphoserine phosphatase)</fullName>
    </submittedName>
</protein>
<feature type="modified residue" description="4-aspartylphosphate" evidence="2">
    <location>
        <position position="47"/>
    </location>
</feature>
<reference evidence="4 5" key="1">
    <citation type="submission" date="2018-06" db="EMBL/GenBank/DDBJ databases">
        <title>Genomic Encyclopedia of Archaeal and Bacterial Type Strains, Phase II (KMG-II): from individual species to whole genera.</title>
        <authorList>
            <person name="Goeker M."/>
        </authorList>
    </citation>
    <scope>NUCLEOTIDE SEQUENCE [LARGE SCALE GENOMIC DNA]</scope>
    <source>
        <strain evidence="4 5">DSM 22011</strain>
    </source>
</reference>
<dbReference type="PANTHER" id="PTHR43156:SF2">
    <property type="entry name" value="STAGE II SPORULATION PROTEIN E"/>
    <property type="match status" value="1"/>
</dbReference>
<dbReference type="SUPFAM" id="SSF81606">
    <property type="entry name" value="PP2C-like"/>
    <property type="match status" value="1"/>
</dbReference>
<name>A0A327YLS3_9RHOB</name>
<evidence type="ECO:0000313" key="5">
    <source>
        <dbReference type="Proteomes" id="UP000249165"/>
    </source>
</evidence>
<gene>
    <name evidence="4" type="ORF">ATI53_100449</name>
</gene>
<dbReference type="Pfam" id="PF00072">
    <property type="entry name" value="Response_reg"/>
    <property type="match status" value="1"/>
</dbReference>
<evidence type="ECO:0000256" key="1">
    <source>
        <dbReference type="ARBA" id="ARBA00022801"/>
    </source>
</evidence>
<feature type="domain" description="Response regulatory" evidence="3">
    <location>
        <begin position="1"/>
        <end position="114"/>
    </location>
</feature>
<dbReference type="Pfam" id="PF07228">
    <property type="entry name" value="SpoIIE"/>
    <property type="match status" value="1"/>
</dbReference>
<evidence type="ECO:0000256" key="2">
    <source>
        <dbReference type="PROSITE-ProRule" id="PRU00169"/>
    </source>
</evidence>
<dbReference type="Gene3D" id="3.60.40.10">
    <property type="entry name" value="PPM-type phosphatase domain"/>
    <property type="match status" value="1"/>
</dbReference>
<dbReference type="PROSITE" id="PS50110">
    <property type="entry name" value="RESPONSE_REGULATORY"/>
    <property type="match status" value="1"/>
</dbReference>
<dbReference type="InterPro" id="IPR052016">
    <property type="entry name" value="Bact_Sigma-Reg"/>
</dbReference>